<dbReference type="Proteomes" id="UP000272025">
    <property type="component" value="Unassembled WGS sequence"/>
</dbReference>
<evidence type="ECO:0000256" key="1">
    <source>
        <dbReference type="SAM" id="MobiDB-lite"/>
    </source>
</evidence>
<accession>A0A3N2PMJ4</accession>
<reference evidence="3 4" key="1">
    <citation type="journal article" date="2018" name="Mol. Ecol.">
        <title>The obligate alkalophilic soda-lake fungus Sodiomyces alkalinus has shifted to a protein diet.</title>
        <authorList>
            <person name="Grum-Grzhimaylo A.A."/>
            <person name="Falkoski D.L."/>
            <person name="van den Heuvel J."/>
            <person name="Valero-Jimenez C.A."/>
            <person name="Min B."/>
            <person name="Choi I.G."/>
            <person name="Lipzen A."/>
            <person name="Daum C.G."/>
            <person name="Aanen D.K."/>
            <person name="Tsang A."/>
            <person name="Henrissat B."/>
            <person name="Bilanenko E.N."/>
            <person name="de Vries R.P."/>
            <person name="van Kan J.A.L."/>
            <person name="Grigoriev I.V."/>
            <person name="Debets A.J.M."/>
        </authorList>
    </citation>
    <scope>NUCLEOTIDE SEQUENCE [LARGE SCALE GENOMIC DNA]</scope>
    <source>
        <strain evidence="3 4">F11</strain>
    </source>
</reference>
<dbReference type="GO" id="GO:0003735">
    <property type="term" value="F:structural constituent of ribosome"/>
    <property type="evidence" value="ECO:0007669"/>
    <property type="project" value="InterPro"/>
</dbReference>
<dbReference type="RefSeq" id="XP_028463362.1">
    <property type="nucleotide sequence ID" value="XM_028610802.1"/>
</dbReference>
<dbReference type="Gene3D" id="6.20.130.10">
    <property type="match status" value="1"/>
</dbReference>
<dbReference type="AlphaFoldDB" id="A0A3N2PMJ4"/>
<gene>
    <name evidence="3" type="ORF">SODALDRAFT_328920</name>
</gene>
<keyword evidence="4" id="KW-1185">Reference proteome</keyword>
<dbReference type="GeneID" id="39579280"/>
<dbReference type="Pfam" id="PF21492">
    <property type="entry name" value="bL31_N"/>
    <property type="match status" value="1"/>
</dbReference>
<dbReference type="PANTHER" id="PTHR28174">
    <property type="entry name" value="54S RIBOSOMAL PROTEIN L36, MITOCHONDRIAL"/>
    <property type="match status" value="1"/>
</dbReference>
<feature type="compositionally biased region" description="Polar residues" evidence="1">
    <location>
        <begin position="13"/>
        <end position="40"/>
    </location>
</feature>
<dbReference type="PANTHER" id="PTHR28174:SF1">
    <property type="entry name" value="LARGE RIBOSOMAL SUBUNIT PROTEIN BL31M"/>
    <property type="match status" value="1"/>
</dbReference>
<feature type="region of interest" description="Disordered" evidence="1">
    <location>
        <begin position="1"/>
        <end position="44"/>
    </location>
</feature>
<dbReference type="GO" id="GO:0005762">
    <property type="term" value="C:mitochondrial large ribosomal subunit"/>
    <property type="evidence" value="ECO:0007669"/>
    <property type="project" value="InterPro"/>
</dbReference>
<evidence type="ECO:0000313" key="3">
    <source>
        <dbReference type="EMBL" id="ROT35556.1"/>
    </source>
</evidence>
<proteinExistence type="predicted"/>
<organism evidence="3 4">
    <name type="scientific">Sodiomyces alkalinus (strain CBS 110278 / VKM F-3762 / F11)</name>
    <name type="common">Alkaliphilic filamentous fungus</name>
    <dbReference type="NCBI Taxonomy" id="1314773"/>
    <lineage>
        <taxon>Eukaryota</taxon>
        <taxon>Fungi</taxon>
        <taxon>Dikarya</taxon>
        <taxon>Ascomycota</taxon>
        <taxon>Pezizomycotina</taxon>
        <taxon>Sordariomycetes</taxon>
        <taxon>Hypocreomycetidae</taxon>
        <taxon>Glomerellales</taxon>
        <taxon>Plectosphaerellaceae</taxon>
        <taxon>Sodiomyces</taxon>
    </lineage>
</organism>
<protein>
    <recommendedName>
        <fullName evidence="2">Ribosomal protein bL31m N-terminal domain-containing protein</fullName>
    </recommendedName>
</protein>
<evidence type="ECO:0000259" key="2">
    <source>
        <dbReference type="Pfam" id="PF21492"/>
    </source>
</evidence>
<dbReference type="GO" id="GO:0032543">
    <property type="term" value="P:mitochondrial translation"/>
    <property type="evidence" value="ECO:0007669"/>
    <property type="project" value="InterPro"/>
</dbReference>
<dbReference type="InterPro" id="IPR048874">
    <property type="entry name" value="Ribosomal_bL31m_N"/>
</dbReference>
<evidence type="ECO:0000313" key="4">
    <source>
        <dbReference type="Proteomes" id="UP000272025"/>
    </source>
</evidence>
<name>A0A3N2PMJ4_SODAK</name>
<feature type="domain" description="Ribosomal protein bL31m N-terminal" evidence="2">
    <location>
        <begin position="57"/>
        <end position="102"/>
    </location>
</feature>
<dbReference type="STRING" id="1314773.A0A3N2PMJ4"/>
<dbReference type="OrthoDB" id="5587740at2759"/>
<dbReference type="EMBL" id="ML119061">
    <property type="protein sequence ID" value="ROT35556.1"/>
    <property type="molecule type" value="Genomic_DNA"/>
</dbReference>
<dbReference type="InterPro" id="IPR034600">
    <property type="entry name" value="Ribosomal_bL31m"/>
</dbReference>
<sequence length="186" mass="20125">MAHFLPSTLARRPTSTSGLLQSQLNSALSPSRTHGPSSLRNAAAGACQTRSATYVHRPRRPYTFTQLIQLTDGSTFTVRTTSPVAMHRADKDSRNHMLWQPSEKSLKNIELDEAGKLAAFRQRFGRGFDLADAKETAEGADEASSKEAADGKEETFDLGDLISGYAPAVTQAAPKIHRAAGKGKKK</sequence>